<reference evidence="1" key="1">
    <citation type="submission" date="2019-08" db="EMBL/GenBank/DDBJ databases">
        <authorList>
            <person name="Liu F."/>
        </authorList>
    </citation>
    <scope>NUCLEOTIDE SEQUENCE [LARGE SCALE GENOMIC DNA]</scope>
    <source>
        <strain evidence="1">PA1801</strain>
        <tissue evidence="1">Leaf</tissue>
    </source>
</reference>
<dbReference type="Proteomes" id="UP000325315">
    <property type="component" value="Unassembled WGS sequence"/>
</dbReference>
<evidence type="ECO:0000313" key="2">
    <source>
        <dbReference type="Proteomes" id="UP000325315"/>
    </source>
</evidence>
<protein>
    <submittedName>
        <fullName evidence="1">RVP_2 domain-containing protein</fullName>
    </submittedName>
</protein>
<proteinExistence type="predicted"/>
<sequence length="95" mass="10883">MFRAIYFPANLMLLPFDEFDIILGMDWLICIMPLKSIDLRSQNREMVRAESSDLNGLSAVTSSMKALNYVKKGCEAYLANVIDTRVTEKKLNLYL</sequence>
<dbReference type="OrthoDB" id="851428at2759"/>
<accession>A0A5B6UZ27</accession>
<organism evidence="1 2">
    <name type="scientific">Gossypium australe</name>
    <dbReference type="NCBI Taxonomy" id="47621"/>
    <lineage>
        <taxon>Eukaryota</taxon>
        <taxon>Viridiplantae</taxon>
        <taxon>Streptophyta</taxon>
        <taxon>Embryophyta</taxon>
        <taxon>Tracheophyta</taxon>
        <taxon>Spermatophyta</taxon>
        <taxon>Magnoliopsida</taxon>
        <taxon>eudicotyledons</taxon>
        <taxon>Gunneridae</taxon>
        <taxon>Pentapetalae</taxon>
        <taxon>rosids</taxon>
        <taxon>malvids</taxon>
        <taxon>Malvales</taxon>
        <taxon>Malvaceae</taxon>
        <taxon>Malvoideae</taxon>
        <taxon>Gossypium</taxon>
    </lineage>
</organism>
<keyword evidence="2" id="KW-1185">Reference proteome</keyword>
<dbReference type="AlphaFoldDB" id="A0A5B6UZ27"/>
<name>A0A5B6UZ27_9ROSI</name>
<dbReference type="EMBL" id="SMMG02000009">
    <property type="protein sequence ID" value="KAA3461972.1"/>
    <property type="molecule type" value="Genomic_DNA"/>
</dbReference>
<evidence type="ECO:0000313" key="1">
    <source>
        <dbReference type="EMBL" id="KAA3461972.1"/>
    </source>
</evidence>
<gene>
    <name evidence="1" type="ORF">EPI10_028501</name>
</gene>
<comment type="caution">
    <text evidence="1">The sequence shown here is derived from an EMBL/GenBank/DDBJ whole genome shotgun (WGS) entry which is preliminary data.</text>
</comment>
<dbReference type="Pfam" id="PF08284">
    <property type="entry name" value="RVP_2"/>
    <property type="match status" value="1"/>
</dbReference>